<evidence type="ECO:0000313" key="7">
    <source>
        <dbReference type="EMBL" id="QEK38957.1"/>
    </source>
</evidence>
<evidence type="ECO:0000313" key="8">
    <source>
        <dbReference type="Proteomes" id="UP000324924"/>
    </source>
</evidence>
<dbReference type="Gene3D" id="3.90.20.20">
    <property type="match status" value="1"/>
</dbReference>
<dbReference type="Gene3D" id="2.30.22.10">
    <property type="entry name" value="Head domain of nucleotide exchange factor GrpE"/>
    <property type="match status" value="1"/>
</dbReference>
<proteinExistence type="inferred from homology"/>
<reference evidence="7 8" key="1">
    <citation type="submission" date="2019-08" db="EMBL/GenBank/DDBJ databases">
        <title>Highly reduced genomes of protist endosymbionts show evolutionary convergence.</title>
        <authorList>
            <person name="George E."/>
            <person name="Husnik F."/>
            <person name="Tashyreva D."/>
            <person name="Prokopchuk G."/>
            <person name="Horak A."/>
            <person name="Kwong W.K."/>
            <person name="Lukes J."/>
            <person name="Keeling P.J."/>
        </authorList>
    </citation>
    <scope>NUCLEOTIDE SEQUENCE [LARGE SCALE GENOMIC DNA]</scope>
    <source>
        <strain evidence="7">1604HC</strain>
    </source>
</reference>
<evidence type="ECO:0000256" key="2">
    <source>
        <dbReference type="ARBA" id="ARBA00023016"/>
    </source>
</evidence>
<dbReference type="GO" id="GO:0000774">
    <property type="term" value="F:adenyl-nucleotide exchange factor activity"/>
    <property type="evidence" value="ECO:0007669"/>
    <property type="project" value="InterPro"/>
</dbReference>
<dbReference type="InterPro" id="IPR000740">
    <property type="entry name" value="GrpE"/>
</dbReference>
<dbReference type="HAMAP" id="MF_01151">
    <property type="entry name" value="GrpE"/>
    <property type="match status" value="1"/>
</dbReference>
<feature type="compositionally biased region" description="Basic and acidic residues" evidence="6">
    <location>
        <begin position="21"/>
        <end position="33"/>
    </location>
</feature>
<feature type="region of interest" description="Disordered" evidence="6">
    <location>
        <begin position="1"/>
        <end position="33"/>
    </location>
</feature>
<protein>
    <recommendedName>
        <fullName evidence="4">Protein GrpE</fullName>
    </recommendedName>
    <alternativeName>
        <fullName evidence="4">HSP-70 cofactor</fullName>
    </alternativeName>
</protein>
<keyword evidence="3 4" id="KW-0143">Chaperone</keyword>
<gene>
    <name evidence="4" type="primary">grpE</name>
    <name evidence="7" type="ORF">FZC36_00700</name>
</gene>
<dbReference type="SUPFAM" id="SSF58014">
    <property type="entry name" value="Coiled-coil domain of nucleotide exchange factor GrpE"/>
    <property type="match status" value="1"/>
</dbReference>
<accession>A0A5C0UGY1</accession>
<dbReference type="KEGG" id="nabu:FZC36_00700"/>
<name>A0A5C0UGY1_9PROT</name>
<keyword evidence="8" id="KW-1185">Reference proteome</keyword>
<comment type="subcellular location">
    <subcellularLocation>
        <location evidence="4">Cytoplasm</location>
    </subcellularLocation>
</comment>
<evidence type="ECO:0000256" key="6">
    <source>
        <dbReference type="SAM" id="MobiDB-lite"/>
    </source>
</evidence>
<evidence type="ECO:0000256" key="4">
    <source>
        <dbReference type="HAMAP-Rule" id="MF_01151"/>
    </source>
</evidence>
<comment type="similarity">
    <text evidence="1 4 5">Belongs to the GrpE family.</text>
</comment>
<dbReference type="SUPFAM" id="SSF51064">
    <property type="entry name" value="Head domain of nucleotide exchange factor GrpE"/>
    <property type="match status" value="1"/>
</dbReference>
<dbReference type="Pfam" id="PF01025">
    <property type="entry name" value="GrpE"/>
    <property type="match status" value="1"/>
</dbReference>
<dbReference type="InterPro" id="IPR013805">
    <property type="entry name" value="GrpE_CC"/>
</dbReference>
<keyword evidence="2 4" id="KW-0346">Stress response</keyword>
<evidence type="ECO:0000256" key="3">
    <source>
        <dbReference type="ARBA" id="ARBA00023186"/>
    </source>
</evidence>
<dbReference type="PANTHER" id="PTHR21237">
    <property type="entry name" value="GRPE PROTEIN"/>
    <property type="match status" value="1"/>
</dbReference>
<dbReference type="GO" id="GO:0006457">
    <property type="term" value="P:protein folding"/>
    <property type="evidence" value="ECO:0007669"/>
    <property type="project" value="InterPro"/>
</dbReference>
<dbReference type="AlphaFoldDB" id="A0A5C0UGY1"/>
<comment type="function">
    <text evidence="4">Participates actively in the response to hyperosmotic and heat shock by preventing the aggregation of stress-denatured proteins, in association with DnaK and GrpE. It is the nucleotide exchange factor for DnaK and may function as a thermosensor. Unfolded proteins bind initially to DnaJ; upon interaction with the DnaJ-bound protein, DnaK hydrolyzes its bound ATP, resulting in the formation of a stable complex. GrpE releases ADP from DnaK; ATP binding to DnaK triggers the release of the substrate protein, thus completing the reaction cycle. Several rounds of ATP-dependent interactions between DnaJ, DnaK and GrpE are required for fully efficient folding.</text>
</comment>
<evidence type="ECO:0000256" key="1">
    <source>
        <dbReference type="ARBA" id="ARBA00009054"/>
    </source>
</evidence>
<comment type="subunit">
    <text evidence="4">Homodimer.</text>
</comment>
<dbReference type="PRINTS" id="PR00773">
    <property type="entry name" value="GRPEPROTEIN"/>
</dbReference>
<dbReference type="RefSeq" id="WP_148972080.1">
    <property type="nucleotide sequence ID" value="NZ_CP043314.1"/>
</dbReference>
<dbReference type="InterPro" id="IPR009012">
    <property type="entry name" value="GrpE_head"/>
</dbReference>
<organism evidence="7 8">
    <name type="scientific">Candidatus Nesciobacter abundans</name>
    <dbReference type="NCBI Taxonomy" id="2601668"/>
    <lineage>
        <taxon>Bacteria</taxon>
        <taxon>Pseudomonadati</taxon>
        <taxon>Pseudomonadota</taxon>
        <taxon>Alphaproteobacteria</taxon>
        <taxon>Holosporales</taxon>
        <taxon>Holosporaceae</taxon>
        <taxon>Candidatus Nesciobacter</taxon>
    </lineage>
</organism>
<dbReference type="EMBL" id="CP043314">
    <property type="protein sequence ID" value="QEK38957.1"/>
    <property type="molecule type" value="Genomic_DNA"/>
</dbReference>
<dbReference type="PANTHER" id="PTHR21237:SF23">
    <property type="entry name" value="GRPE PROTEIN HOMOLOG, MITOCHONDRIAL"/>
    <property type="match status" value="1"/>
</dbReference>
<keyword evidence="4" id="KW-0963">Cytoplasm</keyword>
<dbReference type="GO" id="GO:0051087">
    <property type="term" value="F:protein-folding chaperone binding"/>
    <property type="evidence" value="ECO:0007669"/>
    <property type="project" value="InterPro"/>
</dbReference>
<evidence type="ECO:0000256" key="5">
    <source>
        <dbReference type="RuleBase" id="RU004478"/>
    </source>
</evidence>
<sequence>MSKEKDEKEIEESENMQGEPSLEKQNSELKEDLARALAEQSNIRKRLEKRSEEVTQFALRRMASSILEIVDNFELACKAAKENPSISEGLNMIQIQILEILKNHKIQQIQTSSGDVFDAEKHEISEEKESNDVESGKVIEVLKNGYQMDGKTLRFARVIVSKKENQ</sequence>
<dbReference type="GO" id="GO:0051082">
    <property type="term" value="F:unfolded protein binding"/>
    <property type="evidence" value="ECO:0007669"/>
    <property type="project" value="TreeGrafter"/>
</dbReference>
<dbReference type="GO" id="GO:0042803">
    <property type="term" value="F:protein homodimerization activity"/>
    <property type="evidence" value="ECO:0007669"/>
    <property type="project" value="InterPro"/>
</dbReference>
<dbReference type="CDD" id="cd00446">
    <property type="entry name" value="GrpE"/>
    <property type="match status" value="1"/>
</dbReference>
<dbReference type="Proteomes" id="UP000324924">
    <property type="component" value="Chromosome"/>
</dbReference>
<dbReference type="GO" id="GO:0005737">
    <property type="term" value="C:cytoplasm"/>
    <property type="evidence" value="ECO:0007669"/>
    <property type="project" value="UniProtKB-SubCell"/>
</dbReference>
<dbReference type="OrthoDB" id="9789811at2"/>